<feature type="transmembrane region" description="Helical" evidence="6">
    <location>
        <begin position="134"/>
        <end position="154"/>
    </location>
</feature>
<feature type="compositionally biased region" description="Polar residues" evidence="5">
    <location>
        <begin position="196"/>
        <end position="206"/>
    </location>
</feature>
<dbReference type="Pfam" id="PF05648">
    <property type="entry name" value="PEX11"/>
    <property type="match status" value="1"/>
</dbReference>
<dbReference type="GO" id="GO:0016559">
    <property type="term" value="P:peroxisome fission"/>
    <property type="evidence" value="ECO:0007669"/>
    <property type="project" value="InterPro"/>
</dbReference>
<reference evidence="7 8" key="1">
    <citation type="submission" date="2015-01" db="EMBL/GenBank/DDBJ databases">
        <title>The Genome Sequence of Rhinocladiella mackenzie CBS 650.93.</title>
        <authorList>
            <consortium name="The Broad Institute Genomics Platform"/>
            <person name="Cuomo C."/>
            <person name="de Hoog S."/>
            <person name="Gorbushina A."/>
            <person name="Stielow B."/>
            <person name="Teixiera M."/>
            <person name="Abouelleil A."/>
            <person name="Chapman S.B."/>
            <person name="Priest M."/>
            <person name="Young S.K."/>
            <person name="Wortman J."/>
            <person name="Nusbaum C."/>
            <person name="Birren B."/>
        </authorList>
    </citation>
    <scope>NUCLEOTIDE SEQUENCE [LARGE SCALE GENOMIC DNA]</scope>
    <source>
        <strain evidence="7 8">CBS 650.93</strain>
    </source>
</reference>
<feature type="transmembrane region" description="Helical" evidence="6">
    <location>
        <begin position="98"/>
        <end position="122"/>
    </location>
</feature>
<protein>
    <submittedName>
        <fullName evidence="7">Rhinocladiella mackenziei CBS 650.93 unplaced genomic scaffold supercont1.4, whole genome shotgun sequence</fullName>
    </submittedName>
</protein>
<gene>
    <name evidence="7" type="ORF">Z518_05737</name>
</gene>
<dbReference type="PANTHER" id="PTHR12652">
    <property type="entry name" value="PEROXISOMAL BIOGENESIS FACTOR 11"/>
    <property type="match status" value="1"/>
</dbReference>
<evidence type="ECO:0000256" key="3">
    <source>
        <dbReference type="ARBA" id="ARBA00023140"/>
    </source>
</evidence>
<keyword evidence="6" id="KW-0812">Transmembrane</keyword>
<evidence type="ECO:0000313" key="7">
    <source>
        <dbReference type="EMBL" id="KIX04866.1"/>
    </source>
</evidence>
<dbReference type="OrthoDB" id="3636394at2759"/>
<keyword evidence="6" id="KW-1133">Transmembrane helix</keyword>
<evidence type="ECO:0000256" key="5">
    <source>
        <dbReference type="SAM" id="MobiDB-lite"/>
    </source>
</evidence>
<dbReference type="Proteomes" id="UP000053617">
    <property type="component" value="Unassembled WGS sequence"/>
</dbReference>
<dbReference type="HOGENOM" id="CLU_049216_1_1_1"/>
<keyword evidence="3" id="KW-0576">Peroxisome</keyword>
<proteinExistence type="predicted"/>
<keyword evidence="8" id="KW-1185">Reference proteome</keyword>
<comment type="subcellular location">
    <subcellularLocation>
        <location evidence="4">Peroxisome membrane</location>
    </subcellularLocation>
</comment>
<evidence type="ECO:0000256" key="6">
    <source>
        <dbReference type="SAM" id="Phobius"/>
    </source>
</evidence>
<dbReference type="AlphaFoldDB" id="A0A0D2INZ5"/>
<evidence type="ECO:0000256" key="2">
    <source>
        <dbReference type="ARBA" id="ARBA00023136"/>
    </source>
</evidence>
<keyword evidence="2 6" id="KW-0472">Membrane</keyword>
<feature type="compositionally biased region" description="Basic residues" evidence="5">
    <location>
        <begin position="178"/>
        <end position="187"/>
    </location>
</feature>
<evidence type="ECO:0000256" key="1">
    <source>
        <dbReference type="ARBA" id="ARBA00022593"/>
    </source>
</evidence>
<dbReference type="GO" id="GO:0005778">
    <property type="term" value="C:peroxisomal membrane"/>
    <property type="evidence" value="ECO:0007669"/>
    <property type="project" value="UniProtKB-SubCell"/>
</dbReference>
<dbReference type="PANTHER" id="PTHR12652:SF23">
    <property type="entry name" value="MICROBODY (PEROXISOME) PROLIFERATION PROTEIN PEROXIN 11B (EUROFUNG)"/>
    <property type="match status" value="1"/>
</dbReference>
<sequence length="266" mass="29626">MEVGIEKTLKLLQSLSQIGEAVAFPSPKAVQWTTAKNQSALARRYFRLFKWIDCWTLAHNQYSTHLGVQPSLNEKKEITSPPKAAGDNIRAALTVTKWSLLGIYLFMEMFTITNAMFITSYWWGPTLQLESLKFWFYSIAVSILLSLYKIYLLGSSPSPTSSFSDAAVIQNANETPPKTRRQKKSQKTTREKQQEPSSHSHAHTSSLDVQAAERYALYKQLAIDSCDLVIPGSILGWTPLDPVVVGIAGSISAVLGASNVWARVDR</sequence>
<keyword evidence="1" id="KW-0962">Peroxisome biogenesis</keyword>
<name>A0A0D2INZ5_9EURO</name>
<accession>A0A0D2INZ5</accession>
<dbReference type="GeneID" id="25293808"/>
<evidence type="ECO:0000256" key="4">
    <source>
        <dbReference type="ARBA" id="ARBA00046271"/>
    </source>
</evidence>
<feature type="region of interest" description="Disordered" evidence="5">
    <location>
        <begin position="173"/>
        <end position="206"/>
    </location>
</feature>
<dbReference type="InterPro" id="IPR008733">
    <property type="entry name" value="PEX11"/>
</dbReference>
<dbReference type="RefSeq" id="XP_013272002.1">
    <property type="nucleotide sequence ID" value="XM_013416548.1"/>
</dbReference>
<organism evidence="7 8">
    <name type="scientific">Rhinocladiella mackenziei CBS 650.93</name>
    <dbReference type="NCBI Taxonomy" id="1442369"/>
    <lineage>
        <taxon>Eukaryota</taxon>
        <taxon>Fungi</taxon>
        <taxon>Dikarya</taxon>
        <taxon>Ascomycota</taxon>
        <taxon>Pezizomycotina</taxon>
        <taxon>Eurotiomycetes</taxon>
        <taxon>Chaetothyriomycetidae</taxon>
        <taxon>Chaetothyriales</taxon>
        <taxon>Herpotrichiellaceae</taxon>
        <taxon>Rhinocladiella</taxon>
    </lineage>
</organism>
<dbReference type="VEuPathDB" id="FungiDB:Z518_05737"/>
<evidence type="ECO:0000313" key="8">
    <source>
        <dbReference type="Proteomes" id="UP000053617"/>
    </source>
</evidence>
<dbReference type="EMBL" id="KN847478">
    <property type="protein sequence ID" value="KIX04866.1"/>
    <property type="molecule type" value="Genomic_DNA"/>
</dbReference>